<dbReference type="AlphaFoldDB" id="A0A075A3E0"/>
<dbReference type="RefSeq" id="XP_009162343.1">
    <property type="nucleotide sequence ID" value="XM_009164079.1"/>
</dbReference>
<reference evidence="1 2" key="1">
    <citation type="submission" date="2013-11" db="EMBL/GenBank/DDBJ databases">
        <title>Opisthorchis viverrini - life in the bile duct.</title>
        <authorList>
            <person name="Young N.D."/>
            <person name="Nagarajan N."/>
            <person name="Lin S.J."/>
            <person name="Korhonen P.K."/>
            <person name="Jex A.R."/>
            <person name="Hall R.S."/>
            <person name="Safavi-Hemami H."/>
            <person name="Kaewkong W."/>
            <person name="Bertrand D."/>
            <person name="Gao S."/>
            <person name="Seet Q."/>
            <person name="Wongkham S."/>
            <person name="Teh B.T."/>
            <person name="Wongkham C."/>
            <person name="Intapan P.M."/>
            <person name="Maleewong W."/>
            <person name="Yang X."/>
            <person name="Hu M."/>
            <person name="Wang Z."/>
            <person name="Hofmann A."/>
            <person name="Sternberg P.W."/>
            <person name="Tan P."/>
            <person name="Wang J."/>
            <person name="Gasser R.B."/>
        </authorList>
    </citation>
    <scope>NUCLEOTIDE SEQUENCE [LARGE SCALE GENOMIC DNA]</scope>
</reference>
<proteinExistence type="predicted"/>
<dbReference type="Proteomes" id="UP000054324">
    <property type="component" value="Unassembled WGS sequence"/>
</dbReference>
<accession>A0A075A3E0</accession>
<organism evidence="1 2">
    <name type="scientific">Opisthorchis viverrini</name>
    <name type="common">Southeast Asian liver fluke</name>
    <dbReference type="NCBI Taxonomy" id="6198"/>
    <lineage>
        <taxon>Eukaryota</taxon>
        <taxon>Metazoa</taxon>
        <taxon>Spiralia</taxon>
        <taxon>Lophotrochozoa</taxon>
        <taxon>Platyhelminthes</taxon>
        <taxon>Trematoda</taxon>
        <taxon>Digenea</taxon>
        <taxon>Opisthorchiida</taxon>
        <taxon>Opisthorchiata</taxon>
        <taxon>Opisthorchiidae</taxon>
        <taxon>Opisthorchis</taxon>
    </lineage>
</organism>
<evidence type="ECO:0000313" key="1">
    <source>
        <dbReference type="EMBL" id="KER33891.1"/>
    </source>
</evidence>
<dbReference type="CTD" id="20314522"/>
<sequence length="188" mass="20613">MACILQQTNPKLRSYVDKLQGGIGRNFTATTLYRSRLGAATAEKCMPHQIGQKFWPLASELRLVETPSNATKLELAKLGVKNCSSRFNKSDSPDPPVIVEAFASLEGRLCMSDSPNLGLVLVPYPYTEVGLLSLRPSLHKRELWSVGAGGTRRVTNDGVMVARSSNITCFVFKDEDDVVKGSKVLRRG</sequence>
<name>A0A075A3E0_OPIVI</name>
<keyword evidence="2" id="KW-1185">Reference proteome</keyword>
<dbReference type="EMBL" id="KL596621">
    <property type="protein sequence ID" value="KER33891.1"/>
    <property type="molecule type" value="Genomic_DNA"/>
</dbReference>
<dbReference type="KEGG" id="ovi:T265_00334"/>
<dbReference type="GeneID" id="20314522"/>
<evidence type="ECO:0000313" key="2">
    <source>
        <dbReference type="Proteomes" id="UP000054324"/>
    </source>
</evidence>
<gene>
    <name evidence="1" type="ORF">T265_00334</name>
</gene>
<protein>
    <submittedName>
        <fullName evidence="1">Uncharacterized protein</fullName>
    </submittedName>
</protein>